<reference evidence="3 4" key="1">
    <citation type="submission" date="2016-10" db="EMBL/GenBank/DDBJ databases">
        <authorList>
            <person name="de Groot N.N."/>
        </authorList>
    </citation>
    <scope>NUCLEOTIDE SEQUENCE [LARGE SCALE GENOMIC DNA]</scope>
    <source>
        <strain evidence="3 4">Nm9</strain>
    </source>
</reference>
<dbReference type="GO" id="GO:0016787">
    <property type="term" value="F:hydrolase activity"/>
    <property type="evidence" value="ECO:0007669"/>
    <property type="project" value="InterPro"/>
</dbReference>
<feature type="transmembrane region" description="Helical" evidence="1">
    <location>
        <begin position="12"/>
        <end position="31"/>
    </location>
</feature>
<dbReference type="Pfam" id="PF00149">
    <property type="entry name" value="Metallophos"/>
    <property type="match status" value="1"/>
</dbReference>
<dbReference type="InterPro" id="IPR029052">
    <property type="entry name" value="Metallo-depent_PP-like"/>
</dbReference>
<organism evidence="3 4">
    <name type="scientific">Nitrosomonas ureae</name>
    <dbReference type="NCBI Taxonomy" id="44577"/>
    <lineage>
        <taxon>Bacteria</taxon>
        <taxon>Pseudomonadati</taxon>
        <taxon>Pseudomonadota</taxon>
        <taxon>Betaproteobacteria</taxon>
        <taxon>Nitrosomonadales</taxon>
        <taxon>Nitrosomonadaceae</taxon>
        <taxon>Nitrosomonas</taxon>
    </lineage>
</organism>
<feature type="domain" description="Calcineurin-like phosphoesterase" evidence="2">
    <location>
        <begin position="56"/>
        <end position="358"/>
    </location>
</feature>
<proteinExistence type="predicted"/>
<accession>A0A1H9G831</accession>
<evidence type="ECO:0000256" key="1">
    <source>
        <dbReference type="SAM" id="Phobius"/>
    </source>
</evidence>
<gene>
    <name evidence="3" type="ORF">SAMN05421510_10578</name>
</gene>
<dbReference type="AlphaFoldDB" id="A0A1H9G831"/>
<dbReference type="OrthoDB" id="651281at2"/>
<dbReference type="Gene3D" id="3.60.21.10">
    <property type="match status" value="1"/>
</dbReference>
<evidence type="ECO:0000313" key="4">
    <source>
        <dbReference type="Proteomes" id="UP000181998"/>
    </source>
</evidence>
<dbReference type="PROSITE" id="PS51257">
    <property type="entry name" value="PROKAR_LIPOPROTEIN"/>
    <property type="match status" value="1"/>
</dbReference>
<keyword evidence="1" id="KW-0812">Transmembrane</keyword>
<dbReference type="Proteomes" id="UP000181998">
    <property type="component" value="Unassembled WGS sequence"/>
</dbReference>
<keyword evidence="1" id="KW-1133">Transmembrane helix</keyword>
<protein>
    <submittedName>
        <fullName evidence="3">Calcineurin-like phosphoesterase</fullName>
    </submittedName>
</protein>
<dbReference type="EMBL" id="FOFX01000057">
    <property type="protein sequence ID" value="SEQ46252.1"/>
    <property type="molecule type" value="Genomic_DNA"/>
</dbReference>
<sequence length="582" mass="66320">MRTQDNQYFKFLIINIILSLFVGCAITDPRMNYESDRSKIISSVFYETNDSAITKKVLFIGDNQINENHGYPAFIQSSFADQFVAVSRRPVQQTIFGEEILRQILKSEQVPVIHLGDALNLSCKSEFERFIKLMNESNLEWVMAPGNHDGFFTGVTLGTDDIRNGGHFRSLHPDYGRDRDVWEAVCKNSIPLTKPTLVQDYLEVLKNNSDKRVSTIRSNKNCAHNIYQANLINESYSCIYSDKTRKDRPWASFIIQKIDISNINKNLEKVSLILIDTSVYENSLLFREGGAGVIGGLGKTQRAILEEWLTNNAKAGILTILAGHHPIKQLNDKDDIKFLTEHSKNRSFLYYISAHTHSGAIYFHDKDTQKEIAEINLGSIYDSPIEYRYFELFRESINNQRVVAHAPLLRISDPNSKFDSSCKNIVLPKSGEPHSIETQASAWANGPYTAKLMEIRAELHLLNDLFRNFPSSSSDLLNSASINTINHLLVQVKSQQELTKKCRFKVNKFKCEKKWGIDKAVRDNILPPLRDIFAWERTRSVSDKEAYSIYKACQAKLASDADLNYGNNIWRKMLSGGKNIIP</sequence>
<evidence type="ECO:0000259" key="2">
    <source>
        <dbReference type="Pfam" id="PF00149"/>
    </source>
</evidence>
<keyword evidence="1" id="KW-0472">Membrane</keyword>
<name>A0A1H9G831_9PROT</name>
<dbReference type="SUPFAM" id="SSF56300">
    <property type="entry name" value="Metallo-dependent phosphatases"/>
    <property type="match status" value="1"/>
</dbReference>
<evidence type="ECO:0000313" key="3">
    <source>
        <dbReference type="EMBL" id="SEQ46252.1"/>
    </source>
</evidence>
<dbReference type="InterPro" id="IPR004843">
    <property type="entry name" value="Calcineurin-like_PHP"/>
</dbReference>
<dbReference type="RefSeq" id="WP_074722241.1">
    <property type="nucleotide sequence ID" value="NZ_FOFX01000057.1"/>
</dbReference>